<feature type="domain" description="Endonuclease/exonuclease/phosphatase" evidence="1">
    <location>
        <begin position="1"/>
        <end position="244"/>
    </location>
</feature>
<dbReference type="PANTHER" id="PTHR12121">
    <property type="entry name" value="CARBON CATABOLITE REPRESSOR PROTEIN 4"/>
    <property type="match status" value="1"/>
</dbReference>
<dbReference type="GO" id="GO:0000175">
    <property type="term" value="F:3'-5'-RNA exonuclease activity"/>
    <property type="evidence" value="ECO:0007669"/>
    <property type="project" value="TreeGrafter"/>
</dbReference>
<accession>A0A4Q1CD75</accession>
<sequence length="253" mass="28633">MTYNLRYASDRAPHAWPDRRPVMQQLITREAPDVIGTQEGLYPQLRELAAGLPDYEWIGLGRAGGSQDEFCAIFYRRDRFEPVAFDHLWLSATPEVVGSITWGHRFRRMATWVRLRERATGRVFEVWNAHFDHEVEEARQKSAALLRDRIAKVEATVPVVLVGDFNCLAGGSRAHAIFTQEGGLTDTWDAAPQRANATLNTFNNFEPAKHEGERIDWILARRPAAVDAAGIVNYDGLTQFPSDHFPVTATVRF</sequence>
<dbReference type="SUPFAM" id="SSF56219">
    <property type="entry name" value="DNase I-like"/>
    <property type="match status" value="1"/>
</dbReference>
<protein>
    <submittedName>
        <fullName evidence="2">Endonuclease/exonuclease/phosphatase family protein</fullName>
    </submittedName>
</protein>
<gene>
    <name evidence="2" type="ORF">ESB00_05645</name>
</gene>
<evidence type="ECO:0000313" key="3">
    <source>
        <dbReference type="Proteomes" id="UP000290218"/>
    </source>
</evidence>
<keyword evidence="2" id="KW-0255">Endonuclease</keyword>
<dbReference type="GO" id="GO:0004519">
    <property type="term" value="F:endonuclease activity"/>
    <property type="evidence" value="ECO:0007669"/>
    <property type="project" value="UniProtKB-KW"/>
</dbReference>
<keyword evidence="3" id="KW-1185">Reference proteome</keyword>
<dbReference type="AlphaFoldDB" id="A0A4Q1CD75"/>
<dbReference type="CDD" id="cd09083">
    <property type="entry name" value="EEP-1"/>
    <property type="match status" value="1"/>
</dbReference>
<keyword evidence="2" id="KW-0540">Nuclease</keyword>
<dbReference type="InterPro" id="IPR005135">
    <property type="entry name" value="Endo/exonuclease/phosphatase"/>
</dbReference>
<name>A0A4Q1CD75_9BACT</name>
<reference evidence="2 3" key="1">
    <citation type="submission" date="2019-01" db="EMBL/GenBank/DDBJ databases">
        <title>Lacunisphaera sp. strain TWA-58.</title>
        <authorList>
            <person name="Chen W.-M."/>
        </authorList>
    </citation>
    <scope>NUCLEOTIDE SEQUENCE [LARGE SCALE GENOMIC DNA]</scope>
    <source>
        <strain evidence="2 3">TWA-58</strain>
    </source>
</reference>
<keyword evidence="2" id="KW-0378">Hydrolase</keyword>
<dbReference type="Proteomes" id="UP000290218">
    <property type="component" value="Unassembled WGS sequence"/>
</dbReference>
<dbReference type="EMBL" id="SDHX01000001">
    <property type="protein sequence ID" value="RXK56921.1"/>
    <property type="molecule type" value="Genomic_DNA"/>
</dbReference>
<evidence type="ECO:0000259" key="1">
    <source>
        <dbReference type="Pfam" id="PF03372"/>
    </source>
</evidence>
<evidence type="ECO:0000313" key="2">
    <source>
        <dbReference type="EMBL" id="RXK56921.1"/>
    </source>
</evidence>
<comment type="caution">
    <text evidence="2">The sequence shown here is derived from an EMBL/GenBank/DDBJ whole genome shotgun (WGS) entry which is preliminary data.</text>
</comment>
<keyword evidence="2" id="KW-0269">Exonuclease</keyword>
<dbReference type="InterPro" id="IPR036691">
    <property type="entry name" value="Endo/exonu/phosph_ase_sf"/>
</dbReference>
<dbReference type="Gene3D" id="3.60.10.10">
    <property type="entry name" value="Endonuclease/exonuclease/phosphatase"/>
    <property type="match status" value="1"/>
</dbReference>
<proteinExistence type="predicted"/>
<dbReference type="OrthoDB" id="9793162at2"/>
<dbReference type="InterPro" id="IPR050410">
    <property type="entry name" value="CCR4/nocturin_mRNA_transcr"/>
</dbReference>
<dbReference type="Pfam" id="PF03372">
    <property type="entry name" value="Exo_endo_phos"/>
    <property type="match status" value="1"/>
</dbReference>
<organism evidence="2 3">
    <name type="scientific">Oleiharenicola lentus</name>
    <dbReference type="NCBI Taxonomy" id="2508720"/>
    <lineage>
        <taxon>Bacteria</taxon>
        <taxon>Pseudomonadati</taxon>
        <taxon>Verrucomicrobiota</taxon>
        <taxon>Opitutia</taxon>
        <taxon>Opitutales</taxon>
        <taxon>Opitutaceae</taxon>
        <taxon>Oleiharenicola</taxon>
    </lineage>
</organism>
<dbReference type="PANTHER" id="PTHR12121:SF36">
    <property type="entry name" value="ENDONUCLEASE_EXONUCLEASE_PHOSPHATASE DOMAIN-CONTAINING PROTEIN"/>
    <property type="match status" value="1"/>
</dbReference>